<dbReference type="STRING" id="1231657.A0A1Y1ZZ31"/>
<feature type="compositionally biased region" description="Polar residues" evidence="1">
    <location>
        <begin position="1"/>
        <end position="14"/>
    </location>
</feature>
<evidence type="ECO:0000256" key="1">
    <source>
        <dbReference type="SAM" id="MobiDB-lite"/>
    </source>
</evidence>
<dbReference type="Pfam" id="PF10021">
    <property type="entry name" value="PARG_cat_microb"/>
    <property type="match status" value="1"/>
</dbReference>
<feature type="region of interest" description="Disordered" evidence="1">
    <location>
        <begin position="479"/>
        <end position="531"/>
    </location>
</feature>
<keyword evidence="4" id="KW-1185">Reference proteome</keyword>
<protein>
    <recommendedName>
        <fullName evidence="2">Microbial-type PARG catalytic domain-containing protein</fullName>
    </recommendedName>
</protein>
<feature type="region of interest" description="Disordered" evidence="1">
    <location>
        <begin position="1"/>
        <end position="22"/>
    </location>
</feature>
<feature type="region of interest" description="Disordered" evidence="1">
    <location>
        <begin position="43"/>
        <end position="173"/>
    </location>
</feature>
<dbReference type="InterPro" id="IPR043472">
    <property type="entry name" value="Macro_dom-like"/>
</dbReference>
<dbReference type="SUPFAM" id="SSF52949">
    <property type="entry name" value="Macro domain-like"/>
    <property type="match status" value="1"/>
</dbReference>
<reference evidence="3 4" key="1">
    <citation type="submission" date="2016-07" db="EMBL/GenBank/DDBJ databases">
        <title>Pervasive Adenine N6-methylation of Active Genes in Fungi.</title>
        <authorList>
            <consortium name="DOE Joint Genome Institute"/>
            <person name="Mondo S.J."/>
            <person name="Dannebaum R.O."/>
            <person name="Kuo R.C."/>
            <person name="Labutti K."/>
            <person name="Haridas S."/>
            <person name="Kuo A."/>
            <person name="Salamov A."/>
            <person name="Ahrendt S.R."/>
            <person name="Lipzen A."/>
            <person name="Sullivan W."/>
            <person name="Andreopoulos W.B."/>
            <person name="Clum A."/>
            <person name="Lindquist E."/>
            <person name="Daum C."/>
            <person name="Ramamoorthy G.K."/>
            <person name="Gryganskyi A."/>
            <person name="Culley D."/>
            <person name="Magnuson J.K."/>
            <person name="James T.Y."/>
            <person name="O'Malley M.A."/>
            <person name="Stajich J.E."/>
            <person name="Spatafora J.W."/>
            <person name="Visel A."/>
            <person name="Grigoriev I.V."/>
        </authorList>
    </citation>
    <scope>NUCLEOTIDE SEQUENCE [LARGE SCALE GENOMIC DNA]</scope>
    <source>
        <strain evidence="3 4">CBS 115471</strain>
    </source>
</reference>
<feature type="compositionally biased region" description="Acidic residues" evidence="1">
    <location>
        <begin position="512"/>
        <end position="531"/>
    </location>
</feature>
<evidence type="ECO:0000313" key="3">
    <source>
        <dbReference type="EMBL" id="ORY15307.1"/>
    </source>
</evidence>
<feature type="region of interest" description="Disordered" evidence="1">
    <location>
        <begin position="427"/>
        <end position="446"/>
    </location>
</feature>
<dbReference type="Gene3D" id="3.40.220.10">
    <property type="entry name" value="Leucine Aminopeptidase, subunit E, domain 1"/>
    <property type="match status" value="1"/>
</dbReference>
<feature type="compositionally biased region" description="Pro residues" evidence="1">
    <location>
        <begin position="153"/>
        <end position="171"/>
    </location>
</feature>
<dbReference type="Proteomes" id="UP000193144">
    <property type="component" value="Unassembled WGS sequence"/>
</dbReference>
<comment type="caution">
    <text evidence="3">The sequence shown here is derived from an EMBL/GenBank/DDBJ whole genome shotgun (WGS) entry which is preliminary data.</text>
</comment>
<dbReference type="AlphaFoldDB" id="A0A1Y1ZZ31"/>
<accession>A0A1Y1ZZ31</accession>
<dbReference type="InterPro" id="IPR012664">
    <property type="entry name" value="CHP02452"/>
</dbReference>
<name>A0A1Y1ZZ31_9PLEO</name>
<dbReference type="PANTHER" id="PTHR35596">
    <property type="entry name" value="DUF2263 DOMAIN-CONTAINING PROTEIN"/>
    <property type="match status" value="1"/>
</dbReference>
<feature type="compositionally biased region" description="Basic and acidic residues" evidence="1">
    <location>
        <begin position="102"/>
        <end position="119"/>
    </location>
</feature>
<organism evidence="3 4">
    <name type="scientific">Clohesyomyces aquaticus</name>
    <dbReference type="NCBI Taxonomy" id="1231657"/>
    <lineage>
        <taxon>Eukaryota</taxon>
        <taxon>Fungi</taxon>
        <taxon>Dikarya</taxon>
        <taxon>Ascomycota</taxon>
        <taxon>Pezizomycotina</taxon>
        <taxon>Dothideomycetes</taxon>
        <taxon>Pleosporomycetidae</taxon>
        <taxon>Pleosporales</taxon>
        <taxon>Lindgomycetaceae</taxon>
        <taxon>Clohesyomyces</taxon>
    </lineage>
</organism>
<evidence type="ECO:0000259" key="2">
    <source>
        <dbReference type="Pfam" id="PF10021"/>
    </source>
</evidence>
<proteinExistence type="predicted"/>
<gene>
    <name evidence="3" type="ORF">BCR34DRAFT_559013</name>
</gene>
<feature type="compositionally biased region" description="Basic residues" evidence="1">
    <location>
        <begin position="91"/>
        <end position="101"/>
    </location>
</feature>
<feature type="domain" description="Microbial-type PARG catalytic" evidence="2">
    <location>
        <begin position="213"/>
        <end position="261"/>
    </location>
</feature>
<dbReference type="NCBIfam" id="TIGR02452">
    <property type="entry name" value="TIGR02452 family protein"/>
    <property type="match status" value="1"/>
</dbReference>
<feature type="compositionally biased region" description="Acidic residues" evidence="1">
    <location>
        <begin position="435"/>
        <end position="445"/>
    </location>
</feature>
<dbReference type="OrthoDB" id="9985428at2759"/>
<dbReference type="InterPro" id="IPR019261">
    <property type="entry name" value="PARG_cat_microbial"/>
</dbReference>
<evidence type="ECO:0000313" key="4">
    <source>
        <dbReference type="Proteomes" id="UP000193144"/>
    </source>
</evidence>
<sequence length="531" mass="57589">MTNINMGRAEQSQGLAPPSIRKDIRAKQARNIVNKVIPAILASNPRAKKGTEGSELIVDPPPNGSSPAGIGSGAETSKGKLEEQAEEPVYIKRKGQGKRRVKGGEDDVVMREGYEKDGIGTRGGVKSKGKAKQRQTDSASLNDGGGIDISTLPPDPTLPPASPSPANPDAPPNQISIRVIITDTLTATHMLSFPWRYPPPAHTPTPLLKPPRKHKQPNVCLLNMASPLRPGGGILVGATSQEEFLCARTTLLPSLSESFYRLPEIGGVFTSDVLVFRDSKPLGDPNAKGELAKEERWWVDVISAGMLRFPELEGEEEEKRLGKKDRELVERKMRAVLRIATAKGARKLVLGAWGCGAYGNPVKEIAAAWKRVMFPLPPTGGGQRKGKGKSDEQAERWENIEEVVFAISNARMAKDFTTAFGGGVVLEVGPGGERPDDESEEEDKVAEELRNKIKEMESQVSSVWNADLKTRMGTIMDGLREQLTLREGSHADAEDSNDKEPPDDVGGLSGDEKEDEDDDSEAQENSDENFV</sequence>
<feature type="compositionally biased region" description="Basic and acidic residues" evidence="1">
    <location>
        <begin position="479"/>
        <end position="502"/>
    </location>
</feature>
<dbReference type="EMBL" id="MCFA01000026">
    <property type="protein sequence ID" value="ORY15307.1"/>
    <property type="molecule type" value="Genomic_DNA"/>
</dbReference>
<dbReference type="PANTHER" id="PTHR35596:SF1">
    <property type="entry name" value="MICROBIAL-TYPE PARG CATALYTIC DOMAIN-CONTAINING PROTEIN"/>
    <property type="match status" value="1"/>
</dbReference>